<keyword evidence="9" id="KW-0862">Zinc</keyword>
<protein>
    <recommendedName>
        <fullName evidence="4">RING-type E3 ubiquitin transferase</fullName>
        <ecNumber evidence="4">2.3.2.27</ecNumber>
    </recommendedName>
</protein>
<evidence type="ECO:0000256" key="4">
    <source>
        <dbReference type="ARBA" id="ARBA00012483"/>
    </source>
</evidence>
<evidence type="ECO:0000313" key="14">
    <source>
        <dbReference type="Proteomes" id="UP001162164"/>
    </source>
</evidence>
<evidence type="ECO:0000256" key="8">
    <source>
        <dbReference type="ARBA" id="ARBA00022786"/>
    </source>
</evidence>
<keyword evidence="14" id="KW-1185">Reference proteome</keyword>
<comment type="caution">
    <text evidence="13">The sequence shown here is derived from an EMBL/GenBank/DDBJ whole genome shotgun (WGS) entry which is preliminary data.</text>
</comment>
<comment type="catalytic activity">
    <reaction evidence="1">
        <text>S-ubiquitinyl-[E2 ubiquitin-conjugating enzyme]-L-cysteine + [acceptor protein]-L-lysine = [E2 ubiquitin-conjugating enzyme]-L-cysteine + N(6)-ubiquitinyl-[acceptor protein]-L-lysine.</text>
        <dbReference type="EC" id="2.3.2.27"/>
    </reaction>
</comment>
<evidence type="ECO:0000256" key="10">
    <source>
        <dbReference type="PROSITE-ProRule" id="PRU00455"/>
    </source>
</evidence>
<evidence type="ECO:0000256" key="9">
    <source>
        <dbReference type="ARBA" id="ARBA00022833"/>
    </source>
</evidence>
<gene>
    <name evidence="13" type="ORF">NQ317_000506</name>
</gene>
<dbReference type="PROSITE" id="PS51081">
    <property type="entry name" value="ZF_SIAH"/>
    <property type="match status" value="1"/>
</dbReference>
<dbReference type="Gene3D" id="3.30.40.10">
    <property type="entry name" value="Zinc/RING finger domain, C3HC4 (zinc finger)"/>
    <property type="match status" value="2"/>
</dbReference>
<dbReference type="InterPro" id="IPR001841">
    <property type="entry name" value="Znf_RING"/>
</dbReference>
<dbReference type="InterPro" id="IPR013083">
    <property type="entry name" value="Znf_RING/FYVE/PHD"/>
</dbReference>
<keyword evidence="7 10" id="KW-0863">Zinc-finger</keyword>
<accession>A0ABQ9JPY3</accession>
<keyword evidence="8" id="KW-0833">Ubl conjugation pathway</keyword>
<keyword evidence="6" id="KW-0479">Metal-binding</keyword>
<evidence type="ECO:0000256" key="1">
    <source>
        <dbReference type="ARBA" id="ARBA00000900"/>
    </source>
</evidence>
<feature type="domain" description="RING-type" evidence="11">
    <location>
        <begin position="45"/>
        <end position="80"/>
    </location>
</feature>
<dbReference type="PROSITE" id="PS50089">
    <property type="entry name" value="ZF_RING_2"/>
    <property type="match status" value="1"/>
</dbReference>
<sequence length="288" mass="33869">MPEYVKRICGSSSTTDKEVMVDISVDHEEHHPFHLEISILSELECLICRKYMFSPLQQCMSGHIFCTSCFDEIQECPICRKPKSNSRCFTLEKIQSWLLYPCEYEYRGCTYSDTIQVIESHQTVCKFAPAPCPFKYRNNNCRWRGLHSDVIAHCKRVHSENIFTSPRKMFTSSIEKKDTIHVTVFEVFNTHFQFCWCLDKVTGYMRFVTYCLDETTVATNFSFQIVVFKKNSYFNAFFLKGPCHSYETDMDISDMFNDEKCLLAFFDTFNMWCDEKGDSKYAVKIIKN</sequence>
<dbReference type="Proteomes" id="UP001162164">
    <property type="component" value="Unassembled WGS sequence"/>
</dbReference>
<proteinExistence type="inferred from homology"/>
<evidence type="ECO:0000313" key="13">
    <source>
        <dbReference type="EMBL" id="KAJ8979295.1"/>
    </source>
</evidence>
<evidence type="ECO:0000256" key="3">
    <source>
        <dbReference type="ARBA" id="ARBA00009119"/>
    </source>
</evidence>
<evidence type="ECO:0000259" key="11">
    <source>
        <dbReference type="PROSITE" id="PS50089"/>
    </source>
</evidence>
<dbReference type="SUPFAM" id="SSF49599">
    <property type="entry name" value="TRAF domain-like"/>
    <property type="match status" value="1"/>
</dbReference>
<dbReference type="EC" id="2.3.2.27" evidence="4"/>
<evidence type="ECO:0000259" key="12">
    <source>
        <dbReference type="PROSITE" id="PS51081"/>
    </source>
</evidence>
<dbReference type="SUPFAM" id="SSF57850">
    <property type="entry name" value="RING/U-box"/>
    <property type="match status" value="1"/>
</dbReference>
<dbReference type="Pfam" id="PF21361">
    <property type="entry name" value="Sina_ZnF"/>
    <property type="match status" value="1"/>
</dbReference>
<dbReference type="InterPro" id="IPR049548">
    <property type="entry name" value="Sina-like_RING"/>
</dbReference>
<evidence type="ECO:0000256" key="6">
    <source>
        <dbReference type="ARBA" id="ARBA00022723"/>
    </source>
</evidence>
<evidence type="ECO:0000256" key="7">
    <source>
        <dbReference type="ARBA" id="ARBA00022771"/>
    </source>
</evidence>
<dbReference type="PANTHER" id="PTHR45877:SF2">
    <property type="entry name" value="E3 UBIQUITIN-PROTEIN LIGASE SINA-RELATED"/>
    <property type="match status" value="1"/>
</dbReference>
<feature type="domain" description="SIAH-type" evidence="12">
    <location>
        <begin position="97"/>
        <end position="159"/>
    </location>
</feature>
<name>A0ABQ9JPY3_9CUCU</name>
<dbReference type="Pfam" id="PF21362">
    <property type="entry name" value="Sina_RING"/>
    <property type="match status" value="1"/>
</dbReference>
<evidence type="ECO:0000256" key="2">
    <source>
        <dbReference type="ARBA" id="ARBA00004906"/>
    </source>
</evidence>
<dbReference type="EMBL" id="JAPWTJ010000353">
    <property type="protein sequence ID" value="KAJ8979295.1"/>
    <property type="molecule type" value="Genomic_DNA"/>
</dbReference>
<keyword evidence="5" id="KW-0808">Transferase</keyword>
<comment type="pathway">
    <text evidence="2">Protein modification; protein ubiquitination.</text>
</comment>
<dbReference type="PANTHER" id="PTHR45877">
    <property type="entry name" value="E3 UBIQUITIN-PROTEIN LIGASE SIAH2"/>
    <property type="match status" value="1"/>
</dbReference>
<evidence type="ECO:0000256" key="5">
    <source>
        <dbReference type="ARBA" id="ARBA00022679"/>
    </source>
</evidence>
<comment type="similarity">
    <text evidence="3">Belongs to the SINA (Seven in absentia) family.</text>
</comment>
<organism evidence="13 14">
    <name type="scientific">Molorchus minor</name>
    <dbReference type="NCBI Taxonomy" id="1323400"/>
    <lineage>
        <taxon>Eukaryota</taxon>
        <taxon>Metazoa</taxon>
        <taxon>Ecdysozoa</taxon>
        <taxon>Arthropoda</taxon>
        <taxon>Hexapoda</taxon>
        <taxon>Insecta</taxon>
        <taxon>Pterygota</taxon>
        <taxon>Neoptera</taxon>
        <taxon>Endopterygota</taxon>
        <taxon>Coleoptera</taxon>
        <taxon>Polyphaga</taxon>
        <taxon>Cucujiformia</taxon>
        <taxon>Chrysomeloidea</taxon>
        <taxon>Cerambycidae</taxon>
        <taxon>Lamiinae</taxon>
        <taxon>Monochamini</taxon>
        <taxon>Molorchus</taxon>
    </lineage>
</organism>
<reference evidence="13" key="1">
    <citation type="journal article" date="2023" name="Insect Mol. Biol.">
        <title>Genome sequencing provides insights into the evolution of gene families encoding plant cell wall-degrading enzymes in longhorned beetles.</title>
        <authorList>
            <person name="Shin N.R."/>
            <person name="Okamura Y."/>
            <person name="Kirsch R."/>
            <person name="Pauchet Y."/>
        </authorList>
    </citation>
    <scope>NUCLEOTIDE SEQUENCE</scope>
    <source>
        <strain evidence="13">MMC_N1</strain>
    </source>
</reference>
<dbReference type="InterPro" id="IPR013010">
    <property type="entry name" value="Znf_SIAH"/>
</dbReference>
<dbReference type="InterPro" id="IPR004162">
    <property type="entry name" value="SINA-like_animal"/>
</dbReference>